<gene>
    <name evidence="1" type="ORF">Mth01_11810</name>
</gene>
<dbReference type="RefSeq" id="WP_204012453.1">
    <property type="nucleotide sequence ID" value="NZ_BOOG01000011.1"/>
</dbReference>
<keyword evidence="2" id="KW-1185">Reference proteome</keyword>
<sequence>MIRVLLGPPDRLAPNPVFRSASPMRLYEVDRVVLAENSEAFAVLRGEAERRSRSALAAVERRRGETLEHVNRMRITVPVLDWNELARKAVAHRNRIDAERARYRLDHIPASARVEEVDEPTLQRWVVNYLRHALTGYDDELEGLFGKVGRAEGERLLRGRIYAAIARAYPKLADECRRQLRLRQDGDLDETDRAAGSVKFPLNRGQGHA</sequence>
<organism evidence="1 2">
    <name type="scientific">Sphaerimonospora thailandensis</name>
    <dbReference type="NCBI Taxonomy" id="795644"/>
    <lineage>
        <taxon>Bacteria</taxon>
        <taxon>Bacillati</taxon>
        <taxon>Actinomycetota</taxon>
        <taxon>Actinomycetes</taxon>
        <taxon>Streptosporangiales</taxon>
        <taxon>Streptosporangiaceae</taxon>
        <taxon>Sphaerimonospora</taxon>
    </lineage>
</organism>
<proteinExistence type="predicted"/>
<name>A0A8J3VYE8_9ACTN</name>
<dbReference type="EMBL" id="BOOG01000011">
    <property type="protein sequence ID" value="GIH68928.1"/>
    <property type="molecule type" value="Genomic_DNA"/>
</dbReference>
<comment type="caution">
    <text evidence="1">The sequence shown here is derived from an EMBL/GenBank/DDBJ whole genome shotgun (WGS) entry which is preliminary data.</text>
</comment>
<protein>
    <submittedName>
        <fullName evidence="1">Uncharacterized protein</fullName>
    </submittedName>
</protein>
<evidence type="ECO:0000313" key="2">
    <source>
        <dbReference type="Proteomes" id="UP000610966"/>
    </source>
</evidence>
<dbReference type="AlphaFoldDB" id="A0A8J3VYE8"/>
<dbReference type="Proteomes" id="UP000610966">
    <property type="component" value="Unassembled WGS sequence"/>
</dbReference>
<accession>A0A8J3VYE8</accession>
<evidence type="ECO:0000313" key="1">
    <source>
        <dbReference type="EMBL" id="GIH68928.1"/>
    </source>
</evidence>
<reference evidence="1" key="1">
    <citation type="submission" date="2021-01" db="EMBL/GenBank/DDBJ databases">
        <title>Whole genome shotgun sequence of Sphaerimonospora thailandensis NBRC 107569.</title>
        <authorList>
            <person name="Komaki H."/>
            <person name="Tamura T."/>
        </authorList>
    </citation>
    <scope>NUCLEOTIDE SEQUENCE</scope>
    <source>
        <strain evidence="1">NBRC 107569</strain>
    </source>
</reference>